<feature type="compositionally biased region" description="Acidic residues" evidence="1">
    <location>
        <begin position="175"/>
        <end position="185"/>
    </location>
</feature>
<evidence type="ECO:0000313" key="3">
    <source>
        <dbReference type="Proteomes" id="UP001479436"/>
    </source>
</evidence>
<evidence type="ECO:0000256" key="1">
    <source>
        <dbReference type="SAM" id="MobiDB-lite"/>
    </source>
</evidence>
<keyword evidence="3" id="KW-1185">Reference proteome</keyword>
<gene>
    <name evidence="2" type="ORF">K7432_012269</name>
</gene>
<dbReference type="InterPro" id="IPR032675">
    <property type="entry name" value="LRR_dom_sf"/>
</dbReference>
<comment type="caution">
    <text evidence="2">The sequence shown here is derived from an EMBL/GenBank/DDBJ whole genome shotgun (WGS) entry which is preliminary data.</text>
</comment>
<sequence length="310" mass="35134">MSVVWSDFFSIDSGTYLRIVSEEFLAKFIKELEVDSFASHIKGIDLSPLFLKKPPVEKLVSEDEADFEEEEVPVVFTDQELLLIIEKCHSLEYLCIGYGPELIDSGALLNMSTPETNYSPLRGPAFLSDSVLERISGLSSLKVLNLYGCDNLSHDTVAAIGRGCTELKELCIDGEEEEEEEEGEVDERGVSRVAVKEETAEESEERDWTKEDWAPFQKLETLCADSVDFSLICNLPNLTRVQVDPYSTSEELKTFIKSHKSKLRYLNVFEESTPSEDDESDSDQRLPLDILQCPMLESFNMNLFDNKEIH</sequence>
<reference evidence="2 3" key="1">
    <citation type="submission" date="2023-04" db="EMBL/GenBank/DDBJ databases">
        <title>Genome of Basidiobolus ranarum AG-B5.</title>
        <authorList>
            <person name="Stajich J.E."/>
            <person name="Carter-House D."/>
            <person name="Gryganskyi A."/>
        </authorList>
    </citation>
    <scope>NUCLEOTIDE SEQUENCE [LARGE SCALE GENOMIC DNA]</scope>
    <source>
        <strain evidence="2 3">AG-B5</strain>
    </source>
</reference>
<dbReference type="Proteomes" id="UP001479436">
    <property type="component" value="Unassembled WGS sequence"/>
</dbReference>
<protein>
    <submittedName>
        <fullName evidence="2">Uncharacterized protein</fullName>
    </submittedName>
</protein>
<accession>A0ABR2WL19</accession>
<feature type="compositionally biased region" description="Basic and acidic residues" evidence="1">
    <location>
        <begin position="186"/>
        <end position="198"/>
    </location>
</feature>
<feature type="region of interest" description="Disordered" evidence="1">
    <location>
        <begin position="175"/>
        <end position="208"/>
    </location>
</feature>
<dbReference type="EMBL" id="JASJQH010001046">
    <property type="protein sequence ID" value="KAK9762219.1"/>
    <property type="molecule type" value="Genomic_DNA"/>
</dbReference>
<organism evidence="2 3">
    <name type="scientific">Basidiobolus ranarum</name>
    <dbReference type="NCBI Taxonomy" id="34480"/>
    <lineage>
        <taxon>Eukaryota</taxon>
        <taxon>Fungi</taxon>
        <taxon>Fungi incertae sedis</taxon>
        <taxon>Zoopagomycota</taxon>
        <taxon>Entomophthoromycotina</taxon>
        <taxon>Basidiobolomycetes</taxon>
        <taxon>Basidiobolales</taxon>
        <taxon>Basidiobolaceae</taxon>
        <taxon>Basidiobolus</taxon>
    </lineage>
</organism>
<dbReference type="SUPFAM" id="SSF52047">
    <property type="entry name" value="RNI-like"/>
    <property type="match status" value="1"/>
</dbReference>
<proteinExistence type="predicted"/>
<dbReference type="Gene3D" id="3.80.10.10">
    <property type="entry name" value="Ribonuclease Inhibitor"/>
    <property type="match status" value="1"/>
</dbReference>
<evidence type="ECO:0000313" key="2">
    <source>
        <dbReference type="EMBL" id="KAK9762219.1"/>
    </source>
</evidence>
<name>A0ABR2WL19_9FUNG</name>